<dbReference type="FunFam" id="3.90.550.10:FF:000021">
    <property type="entry name" value="Polypeptide N-acetylgalactosaminyltransferase"/>
    <property type="match status" value="1"/>
</dbReference>
<dbReference type="GO" id="GO:0046872">
    <property type="term" value="F:metal ion binding"/>
    <property type="evidence" value="ECO:0007669"/>
    <property type="project" value="UniProtKB-KW"/>
</dbReference>
<keyword evidence="15 16" id="KW-0464">Manganese</keyword>
<keyword evidence="8" id="KW-0479">Metal-binding</keyword>
<evidence type="ECO:0000313" key="18">
    <source>
        <dbReference type="EMBL" id="CAL1281310.1"/>
    </source>
</evidence>
<dbReference type="SUPFAM" id="SSF50370">
    <property type="entry name" value="Ricin B-like lectins"/>
    <property type="match status" value="1"/>
</dbReference>
<dbReference type="Pfam" id="PF00535">
    <property type="entry name" value="Glycos_transf_2"/>
    <property type="match status" value="1"/>
</dbReference>
<sequence>MKPWRIWKRKTRIYFLLLTFPFFLILFVLLCSQSNLVEKSPENKIIQKSKKQIEYVDKRGIHVIVGHYIGNELPWNPTPNLTDEIINHNGYSPIPNAGANGDAYFIFPEEREKSKALFFINKFNLLASDRIPLNRTLPDERRMACREKKYDLKKLPTTSIIIVYHNEAWSTLLRTVHSIINRSPLVLIKEIILVDDASTRRFLKKPLNEYVLHLPVSVEIIRSSVRVGLIRARLLGANIAKGEVLTFLDAHCECSIGWLEPLLVRIAEQRTRIVCPVIDIIHDETFQYVRSFELHWGAFNWELHFRWYPVGERELLNRRNDSTVPFRTPVMAGGLFSIDKSYFEEIGRYDEKMDIWGGENIEMSFRVWQCGGSIEIAPCSHVGHVFRKSSPYTFPRPGGVGAVLYQNLARAAAVWMDEWKTFYFKMNPEAAKTNRDIDVDSRLKLREKLNCKSFKWYLENVWPEHFLPMDARFFGKIRNLKNGKCFQRGSSSQHSVGKMKLASCVFEVYPKQLFVYTKKGQIMSDESVCLDSPEGAEDTYVVMLACNEMLRQKWTYDPTKQILVHSKSNLCLDTPSKTRPEALTLQICDGSSNQKWLFENVDWKN</sequence>
<dbReference type="PROSITE" id="PS50231">
    <property type="entry name" value="RICIN_B_LECTIN"/>
    <property type="match status" value="1"/>
</dbReference>
<protein>
    <recommendedName>
        <fullName evidence="16">Polypeptide N-acetylgalactosaminyltransferase</fullName>
        <ecNumber evidence="16">2.4.1.-</ecNumber>
    </recommendedName>
    <alternativeName>
        <fullName evidence="16">Protein-UDP acetylgalactosaminyltransferase</fullName>
    </alternativeName>
</protein>
<keyword evidence="7" id="KW-0812">Transmembrane</keyword>
<dbReference type="PANTHER" id="PTHR11675:SF118">
    <property type="entry name" value="POLYPEPTIDE N-ACETYLGALACTOSAMINYLTRANSFERASE 3"/>
    <property type="match status" value="1"/>
</dbReference>
<dbReference type="Proteomes" id="UP001497382">
    <property type="component" value="Unassembled WGS sequence"/>
</dbReference>
<keyword evidence="9 16" id="KW-0430">Lectin</keyword>
<evidence type="ECO:0000256" key="10">
    <source>
        <dbReference type="ARBA" id="ARBA00022968"/>
    </source>
</evidence>
<keyword evidence="11" id="KW-1133">Transmembrane helix</keyword>
<comment type="subcellular location">
    <subcellularLocation>
        <location evidence="2 16">Golgi apparatus membrane</location>
        <topology evidence="2 16">Single-pass type II membrane protein</topology>
    </subcellularLocation>
</comment>
<dbReference type="Gene3D" id="3.90.550.10">
    <property type="entry name" value="Spore Coat Polysaccharide Biosynthesis Protein SpsA, Chain A"/>
    <property type="match status" value="1"/>
</dbReference>
<keyword evidence="19" id="KW-1185">Reference proteome</keyword>
<comment type="cofactor">
    <cofactor evidence="1 16">
        <name>Mn(2+)</name>
        <dbReference type="ChEBI" id="CHEBI:29035"/>
    </cofactor>
</comment>
<evidence type="ECO:0000256" key="2">
    <source>
        <dbReference type="ARBA" id="ARBA00004323"/>
    </source>
</evidence>
<dbReference type="GO" id="GO:0006493">
    <property type="term" value="P:protein O-linked glycosylation"/>
    <property type="evidence" value="ECO:0007669"/>
    <property type="project" value="TreeGrafter"/>
</dbReference>
<evidence type="ECO:0000256" key="11">
    <source>
        <dbReference type="ARBA" id="ARBA00022989"/>
    </source>
</evidence>
<dbReference type="SUPFAM" id="SSF53448">
    <property type="entry name" value="Nucleotide-diphospho-sugar transferases"/>
    <property type="match status" value="1"/>
</dbReference>
<keyword evidence="10" id="KW-0735">Signal-anchor</keyword>
<comment type="similarity">
    <text evidence="4 16">Belongs to the glycosyltransferase 2 family. GalNAc-T subfamily.</text>
</comment>
<evidence type="ECO:0000256" key="6">
    <source>
        <dbReference type="ARBA" id="ARBA00022679"/>
    </source>
</evidence>
<evidence type="ECO:0000256" key="12">
    <source>
        <dbReference type="ARBA" id="ARBA00023034"/>
    </source>
</evidence>
<dbReference type="GO" id="GO:0000139">
    <property type="term" value="C:Golgi membrane"/>
    <property type="evidence" value="ECO:0007669"/>
    <property type="project" value="UniProtKB-SubCell"/>
</dbReference>
<reference evidence="18 19" key="1">
    <citation type="submission" date="2024-04" db="EMBL/GenBank/DDBJ databases">
        <authorList>
            <person name="Rising A."/>
            <person name="Reimegard J."/>
            <person name="Sonavane S."/>
            <person name="Akerstrom W."/>
            <person name="Nylinder S."/>
            <person name="Hedman E."/>
            <person name="Kallberg Y."/>
        </authorList>
    </citation>
    <scope>NUCLEOTIDE SEQUENCE [LARGE SCALE GENOMIC DNA]</scope>
</reference>
<comment type="pathway">
    <text evidence="3 16">Protein modification; protein glycosylation.</text>
</comment>
<evidence type="ECO:0000256" key="8">
    <source>
        <dbReference type="ARBA" id="ARBA00022723"/>
    </source>
</evidence>
<dbReference type="AlphaFoldDB" id="A0AAV2ADZ6"/>
<dbReference type="InterPro" id="IPR029044">
    <property type="entry name" value="Nucleotide-diphossugar_trans"/>
</dbReference>
<dbReference type="CDD" id="cd02510">
    <property type="entry name" value="pp-GalNAc-T"/>
    <property type="match status" value="1"/>
</dbReference>
<dbReference type="GO" id="GO:0030246">
    <property type="term" value="F:carbohydrate binding"/>
    <property type="evidence" value="ECO:0007669"/>
    <property type="project" value="UniProtKB-KW"/>
</dbReference>
<evidence type="ECO:0000256" key="9">
    <source>
        <dbReference type="ARBA" id="ARBA00022734"/>
    </source>
</evidence>
<name>A0AAV2ADZ6_9ARAC</name>
<evidence type="ECO:0000256" key="13">
    <source>
        <dbReference type="ARBA" id="ARBA00023136"/>
    </source>
</evidence>
<evidence type="ECO:0000256" key="16">
    <source>
        <dbReference type="RuleBase" id="RU361242"/>
    </source>
</evidence>
<accession>A0AAV2ADZ6</accession>
<evidence type="ECO:0000256" key="5">
    <source>
        <dbReference type="ARBA" id="ARBA00022676"/>
    </source>
</evidence>
<organism evidence="18 19">
    <name type="scientific">Larinioides sclopetarius</name>
    <dbReference type="NCBI Taxonomy" id="280406"/>
    <lineage>
        <taxon>Eukaryota</taxon>
        <taxon>Metazoa</taxon>
        <taxon>Ecdysozoa</taxon>
        <taxon>Arthropoda</taxon>
        <taxon>Chelicerata</taxon>
        <taxon>Arachnida</taxon>
        <taxon>Araneae</taxon>
        <taxon>Araneomorphae</taxon>
        <taxon>Entelegynae</taxon>
        <taxon>Araneoidea</taxon>
        <taxon>Araneidae</taxon>
        <taxon>Larinioides</taxon>
    </lineage>
</organism>
<proteinExistence type="inferred from homology"/>
<dbReference type="SMART" id="SM00458">
    <property type="entry name" value="RICIN"/>
    <property type="match status" value="1"/>
</dbReference>
<dbReference type="InterPro" id="IPR000772">
    <property type="entry name" value="Ricin_B_lectin"/>
</dbReference>
<dbReference type="GO" id="GO:0004653">
    <property type="term" value="F:polypeptide N-acetylgalactosaminyltransferase activity"/>
    <property type="evidence" value="ECO:0007669"/>
    <property type="project" value="UniProtKB-ARBA"/>
</dbReference>
<dbReference type="EMBL" id="CAXIEN010000142">
    <property type="protein sequence ID" value="CAL1281310.1"/>
    <property type="molecule type" value="Genomic_DNA"/>
</dbReference>
<dbReference type="EC" id="2.4.1.-" evidence="16"/>
<gene>
    <name evidence="18" type="ORF">LARSCL_LOCUS11499</name>
</gene>
<evidence type="ECO:0000256" key="15">
    <source>
        <dbReference type="ARBA" id="ARBA00023211"/>
    </source>
</evidence>
<keyword evidence="6 16" id="KW-0808">Transferase</keyword>
<keyword evidence="5 16" id="KW-0328">Glycosyltransferase</keyword>
<evidence type="ECO:0000256" key="3">
    <source>
        <dbReference type="ARBA" id="ARBA00004922"/>
    </source>
</evidence>
<dbReference type="PANTHER" id="PTHR11675">
    <property type="entry name" value="N-ACETYLGALACTOSAMINYLTRANSFERASE"/>
    <property type="match status" value="1"/>
</dbReference>
<evidence type="ECO:0000256" key="7">
    <source>
        <dbReference type="ARBA" id="ARBA00022692"/>
    </source>
</evidence>
<evidence type="ECO:0000256" key="1">
    <source>
        <dbReference type="ARBA" id="ARBA00001936"/>
    </source>
</evidence>
<keyword evidence="12 16" id="KW-0333">Golgi apparatus</keyword>
<dbReference type="InterPro" id="IPR001173">
    <property type="entry name" value="Glyco_trans_2-like"/>
</dbReference>
<evidence type="ECO:0000313" key="19">
    <source>
        <dbReference type="Proteomes" id="UP001497382"/>
    </source>
</evidence>
<evidence type="ECO:0000259" key="17">
    <source>
        <dbReference type="SMART" id="SM00458"/>
    </source>
</evidence>
<dbReference type="Gene3D" id="2.80.10.50">
    <property type="match status" value="1"/>
</dbReference>
<dbReference type="InterPro" id="IPR045885">
    <property type="entry name" value="GalNAc-T"/>
</dbReference>
<dbReference type="Pfam" id="PF00652">
    <property type="entry name" value="Ricin_B_lectin"/>
    <property type="match status" value="1"/>
</dbReference>
<comment type="caution">
    <text evidence="18">The sequence shown here is derived from an EMBL/GenBank/DDBJ whole genome shotgun (WGS) entry which is preliminary data.</text>
</comment>
<keyword evidence="14 16" id="KW-1015">Disulfide bond</keyword>
<feature type="domain" description="Ricin B lectin" evidence="17">
    <location>
        <begin position="471"/>
        <end position="599"/>
    </location>
</feature>
<evidence type="ECO:0000256" key="4">
    <source>
        <dbReference type="ARBA" id="ARBA00005680"/>
    </source>
</evidence>
<keyword evidence="13" id="KW-0472">Membrane</keyword>
<dbReference type="InterPro" id="IPR035992">
    <property type="entry name" value="Ricin_B-like_lectins"/>
</dbReference>
<evidence type="ECO:0000256" key="14">
    <source>
        <dbReference type="ARBA" id="ARBA00023157"/>
    </source>
</evidence>